<keyword evidence="2" id="KW-0645">Protease</keyword>
<keyword evidence="3" id="KW-0378">Hydrolase</keyword>
<dbReference type="RefSeq" id="WP_182668794.1">
    <property type="nucleotide sequence ID" value="NZ_JACHTE010000003.1"/>
</dbReference>
<evidence type="ECO:0000256" key="4">
    <source>
        <dbReference type="ARBA" id="ARBA00023049"/>
    </source>
</evidence>
<keyword evidence="4" id="KW-0482">Metalloprotease</keyword>
<dbReference type="GO" id="GO:0006508">
    <property type="term" value="P:proteolysis"/>
    <property type="evidence" value="ECO:0007669"/>
    <property type="project" value="UniProtKB-KW"/>
</dbReference>
<dbReference type="GO" id="GO:0008237">
    <property type="term" value="F:metallopeptidase activity"/>
    <property type="evidence" value="ECO:0007669"/>
    <property type="project" value="UniProtKB-KW"/>
</dbReference>
<reference evidence="5 6" key="1">
    <citation type="submission" date="2020-07" db="EMBL/GenBank/DDBJ databases">
        <authorList>
            <person name="Xu S."/>
            <person name="Li A."/>
        </authorList>
    </citation>
    <scope>NUCLEOTIDE SEQUENCE [LARGE SCALE GENOMIC DNA]</scope>
    <source>
        <strain evidence="5 6">SG-8</strain>
    </source>
</reference>
<accession>A0A7W3YE42</accession>
<gene>
    <name evidence="5" type="ORF">H4F99_05910</name>
</gene>
<dbReference type="Pfam" id="PF08014">
    <property type="entry name" value="MATCAP"/>
    <property type="match status" value="1"/>
</dbReference>
<evidence type="ECO:0000313" key="6">
    <source>
        <dbReference type="Proteomes" id="UP000552587"/>
    </source>
</evidence>
<evidence type="ECO:0000313" key="5">
    <source>
        <dbReference type="EMBL" id="MBB1088023.1"/>
    </source>
</evidence>
<comment type="caution">
    <text evidence="5">The sequence shown here is derived from an EMBL/GenBank/DDBJ whole genome shotgun (WGS) entry which is preliminary data.</text>
</comment>
<dbReference type="Proteomes" id="UP000552587">
    <property type="component" value="Unassembled WGS sequence"/>
</dbReference>
<protein>
    <submittedName>
        <fullName evidence="5">DUF1704 domain-containing protein</fullName>
    </submittedName>
</protein>
<keyword evidence="6" id="KW-1185">Reference proteome</keyword>
<proteinExistence type="predicted"/>
<dbReference type="InterPro" id="IPR012548">
    <property type="entry name" value="MATCAP"/>
</dbReference>
<organism evidence="5 6">
    <name type="scientific">Marilutibacter penaei</name>
    <dbReference type="NCBI Taxonomy" id="2759900"/>
    <lineage>
        <taxon>Bacteria</taxon>
        <taxon>Pseudomonadati</taxon>
        <taxon>Pseudomonadota</taxon>
        <taxon>Gammaproteobacteria</taxon>
        <taxon>Lysobacterales</taxon>
        <taxon>Lysobacteraceae</taxon>
        <taxon>Marilutibacter</taxon>
    </lineage>
</organism>
<sequence length="165" mass="17532">MSAIAAAAPRALPPVAAAVDEALVALDRDIDWLLALTPVANDALWAGFEASGFAGMPPLRYIDLEIDLDEARDRLDALPVDAIESPLLAGVLSEKQRELERHLQLVRLRGTEGFRSASLDLFGGVEAGLLTLARRILAEVPPGTPLQADAGIDEVVEAVTITSPY</sequence>
<comment type="cofactor">
    <cofactor evidence="1">
        <name>Zn(2+)</name>
        <dbReference type="ChEBI" id="CHEBI:29105"/>
    </cofactor>
</comment>
<name>A0A7W3YE42_9GAMM</name>
<evidence type="ECO:0000256" key="2">
    <source>
        <dbReference type="ARBA" id="ARBA00022670"/>
    </source>
</evidence>
<dbReference type="AlphaFoldDB" id="A0A7W3YE42"/>
<evidence type="ECO:0000256" key="1">
    <source>
        <dbReference type="ARBA" id="ARBA00001947"/>
    </source>
</evidence>
<dbReference type="EMBL" id="JACHTE010000003">
    <property type="protein sequence ID" value="MBB1088023.1"/>
    <property type="molecule type" value="Genomic_DNA"/>
</dbReference>
<evidence type="ECO:0000256" key="3">
    <source>
        <dbReference type="ARBA" id="ARBA00022801"/>
    </source>
</evidence>